<dbReference type="AlphaFoldDB" id="A0AAN8WLM9"/>
<accession>A0AAN8WLM9</accession>
<gene>
    <name evidence="1" type="ORF">SK128_018240</name>
</gene>
<reference evidence="1 2" key="1">
    <citation type="submission" date="2023-11" db="EMBL/GenBank/DDBJ databases">
        <title>Halocaridina rubra genome assembly.</title>
        <authorList>
            <person name="Smith C."/>
        </authorList>
    </citation>
    <scope>NUCLEOTIDE SEQUENCE [LARGE SCALE GENOMIC DNA]</scope>
    <source>
        <strain evidence="1">EP-1</strain>
        <tissue evidence="1">Whole</tissue>
    </source>
</reference>
<keyword evidence="2" id="KW-1185">Reference proteome</keyword>
<evidence type="ECO:0000313" key="1">
    <source>
        <dbReference type="EMBL" id="KAK7017503.1"/>
    </source>
</evidence>
<name>A0AAN8WLM9_HALRR</name>
<proteinExistence type="predicted"/>
<sequence length="76" mass="8592">KLEVRSGGRGKEGIRCNDHQKIVLEKKGKREREGLHPLQCSSEVRRKRGEDHALLCYVLQYLKVKVEGRGGGDHGL</sequence>
<organism evidence="1 2">
    <name type="scientific">Halocaridina rubra</name>
    <name type="common">Hawaiian red shrimp</name>
    <dbReference type="NCBI Taxonomy" id="373956"/>
    <lineage>
        <taxon>Eukaryota</taxon>
        <taxon>Metazoa</taxon>
        <taxon>Ecdysozoa</taxon>
        <taxon>Arthropoda</taxon>
        <taxon>Crustacea</taxon>
        <taxon>Multicrustacea</taxon>
        <taxon>Malacostraca</taxon>
        <taxon>Eumalacostraca</taxon>
        <taxon>Eucarida</taxon>
        <taxon>Decapoda</taxon>
        <taxon>Pleocyemata</taxon>
        <taxon>Caridea</taxon>
        <taxon>Atyoidea</taxon>
        <taxon>Atyidae</taxon>
        <taxon>Halocaridina</taxon>
    </lineage>
</organism>
<dbReference type="EMBL" id="JAXCGZ010023083">
    <property type="protein sequence ID" value="KAK7017503.1"/>
    <property type="molecule type" value="Genomic_DNA"/>
</dbReference>
<protein>
    <submittedName>
        <fullName evidence="1">Uncharacterized protein</fullName>
    </submittedName>
</protein>
<comment type="caution">
    <text evidence="1">The sequence shown here is derived from an EMBL/GenBank/DDBJ whole genome shotgun (WGS) entry which is preliminary data.</text>
</comment>
<feature type="non-terminal residue" evidence="1">
    <location>
        <position position="1"/>
    </location>
</feature>
<evidence type="ECO:0000313" key="2">
    <source>
        <dbReference type="Proteomes" id="UP001381693"/>
    </source>
</evidence>
<dbReference type="Proteomes" id="UP001381693">
    <property type="component" value="Unassembled WGS sequence"/>
</dbReference>